<organism evidence="7 8">
    <name type="scientific">Brachymonas denitrificans DSM 15123</name>
    <dbReference type="NCBI Taxonomy" id="1121117"/>
    <lineage>
        <taxon>Bacteria</taxon>
        <taxon>Pseudomonadati</taxon>
        <taxon>Pseudomonadota</taxon>
        <taxon>Betaproteobacteria</taxon>
        <taxon>Burkholderiales</taxon>
        <taxon>Comamonadaceae</taxon>
        <taxon>Brachymonas</taxon>
    </lineage>
</organism>
<dbReference type="GO" id="GO:0043023">
    <property type="term" value="F:ribosomal large subunit binding"/>
    <property type="evidence" value="ECO:0007669"/>
    <property type="project" value="InterPro"/>
</dbReference>
<proteinExistence type="inferred from homology"/>
<dbReference type="SUPFAM" id="SSF55174">
    <property type="entry name" value="Alpha-L RNA-binding motif"/>
    <property type="match status" value="1"/>
</dbReference>
<sequence length="148" mass="16819">MTDTSSSDRMRIDKWLWAARFYKTRALAVDEIHKGRVRVNEQECKPARDVKAGDCISLRQGYATRTVVVCALSNRRGPAPEAQKLYQETDESLALRAALSEQRRLAPEPAHSIVQGRPTKRDRRQLQEARSANNQGPWGDRWSASLDD</sequence>
<feature type="region of interest" description="Disordered" evidence="5">
    <location>
        <begin position="101"/>
        <end position="148"/>
    </location>
</feature>
<dbReference type="STRING" id="1121117.SAMN02745977_02235"/>
<dbReference type="EMBL" id="FOCW01000009">
    <property type="protein sequence ID" value="SEN87678.1"/>
    <property type="molecule type" value="Genomic_DNA"/>
</dbReference>
<dbReference type="InterPro" id="IPR002942">
    <property type="entry name" value="S4_RNA-bd"/>
</dbReference>
<dbReference type="SMART" id="SM00363">
    <property type="entry name" value="S4"/>
    <property type="match status" value="1"/>
</dbReference>
<feature type="domain" description="RNA-binding S4" evidence="6">
    <location>
        <begin position="10"/>
        <end position="76"/>
    </location>
</feature>
<evidence type="ECO:0000256" key="4">
    <source>
        <dbReference type="PROSITE-ProRule" id="PRU00182"/>
    </source>
</evidence>
<name>A0A1H8K5J0_9BURK</name>
<evidence type="ECO:0000313" key="7">
    <source>
        <dbReference type="EMBL" id="SEN87678.1"/>
    </source>
</evidence>
<dbReference type="Pfam" id="PF01479">
    <property type="entry name" value="S4"/>
    <property type="match status" value="1"/>
</dbReference>
<evidence type="ECO:0000313" key="8">
    <source>
        <dbReference type="Proteomes" id="UP000199531"/>
    </source>
</evidence>
<evidence type="ECO:0000256" key="2">
    <source>
        <dbReference type="ARBA" id="ARBA00022884"/>
    </source>
</evidence>
<dbReference type="OrthoDB" id="9797176at2"/>
<accession>A0A1H8K5J0</accession>
<gene>
    <name evidence="7" type="ORF">SAMN02745977_02235</name>
</gene>
<dbReference type="GO" id="GO:0003727">
    <property type="term" value="F:single-stranded RNA binding"/>
    <property type="evidence" value="ECO:0007669"/>
    <property type="project" value="InterPro"/>
</dbReference>
<evidence type="ECO:0000256" key="5">
    <source>
        <dbReference type="SAM" id="MobiDB-lite"/>
    </source>
</evidence>
<evidence type="ECO:0000256" key="1">
    <source>
        <dbReference type="ARBA" id="ARBA00008396"/>
    </source>
</evidence>
<comment type="similarity">
    <text evidence="1">Belongs to the HSP15 family.</text>
</comment>
<dbReference type="GO" id="GO:0003677">
    <property type="term" value="F:DNA binding"/>
    <property type="evidence" value="ECO:0007669"/>
    <property type="project" value="UniProtKB-KW"/>
</dbReference>
<dbReference type="PROSITE" id="PS50889">
    <property type="entry name" value="S4"/>
    <property type="match status" value="1"/>
</dbReference>
<reference evidence="7 8" key="1">
    <citation type="submission" date="2016-10" db="EMBL/GenBank/DDBJ databases">
        <authorList>
            <person name="de Groot N.N."/>
        </authorList>
    </citation>
    <scope>NUCLEOTIDE SEQUENCE [LARGE SCALE GENOMIC DNA]</scope>
    <source>
        <strain evidence="7 8">DSM 15123</strain>
    </source>
</reference>
<keyword evidence="7" id="KW-0346">Stress response</keyword>
<dbReference type="Gene3D" id="3.10.290.10">
    <property type="entry name" value="RNA-binding S4 domain"/>
    <property type="match status" value="1"/>
</dbReference>
<keyword evidence="8" id="KW-1185">Reference proteome</keyword>
<dbReference type="Proteomes" id="UP000199531">
    <property type="component" value="Unassembled WGS sequence"/>
</dbReference>
<dbReference type="RefSeq" id="WP_091817960.1">
    <property type="nucleotide sequence ID" value="NZ_FOCW01000009.1"/>
</dbReference>
<protein>
    <submittedName>
        <fullName evidence="7">Heat shock protein Hsp15</fullName>
    </submittedName>
</protein>
<dbReference type="PIRSF" id="PIRSF016821">
    <property type="entry name" value="HSP15"/>
    <property type="match status" value="1"/>
</dbReference>
<keyword evidence="2 4" id="KW-0694">RNA-binding</keyword>
<dbReference type="AlphaFoldDB" id="A0A1H8K5J0"/>
<dbReference type="InterPro" id="IPR036986">
    <property type="entry name" value="S4_RNA-bd_sf"/>
</dbReference>
<evidence type="ECO:0000259" key="6">
    <source>
        <dbReference type="SMART" id="SM00363"/>
    </source>
</evidence>
<keyword evidence="3" id="KW-0238">DNA-binding</keyword>
<dbReference type="CDD" id="cd00165">
    <property type="entry name" value="S4"/>
    <property type="match status" value="1"/>
</dbReference>
<dbReference type="InterPro" id="IPR025708">
    <property type="entry name" value="HSP15"/>
</dbReference>
<dbReference type="GO" id="GO:0034605">
    <property type="term" value="P:cellular response to heat"/>
    <property type="evidence" value="ECO:0007669"/>
    <property type="project" value="InterPro"/>
</dbReference>
<evidence type="ECO:0000256" key="3">
    <source>
        <dbReference type="ARBA" id="ARBA00023125"/>
    </source>
</evidence>